<dbReference type="SUPFAM" id="SSF55021">
    <property type="entry name" value="ACT-like"/>
    <property type="match status" value="1"/>
</dbReference>
<dbReference type="PROSITE" id="PS00767">
    <property type="entry name" value="THF_DHG_CYH_2"/>
    <property type="match status" value="1"/>
</dbReference>
<dbReference type="PANTHER" id="PTHR48099">
    <property type="entry name" value="C-1-TETRAHYDROFOLATE SYNTHASE, CYTOPLASMIC-RELATED"/>
    <property type="match status" value="1"/>
</dbReference>
<dbReference type="Pfam" id="PF00763">
    <property type="entry name" value="THF_DHG_CYH"/>
    <property type="match status" value="1"/>
</dbReference>
<dbReference type="Gene3D" id="3.40.50.720">
    <property type="entry name" value="NAD(P)-binding Rossmann-like Domain"/>
    <property type="match status" value="1"/>
</dbReference>
<proteinExistence type="inferred from homology"/>
<feature type="domain" description="ACT" evidence="14">
    <location>
        <begin position="315"/>
        <end position="389"/>
    </location>
</feature>
<dbReference type="InterPro" id="IPR022986">
    <property type="entry name" value="UPF0237_ACT"/>
</dbReference>
<evidence type="ECO:0000256" key="7">
    <source>
        <dbReference type="ARBA" id="ARBA00023002"/>
    </source>
</evidence>
<dbReference type="CDD" id="cd04872">
    <property type="entry name" value="ACT_1ZPV"/>
    <property type="match status" value="1"/>
</dbReference>
<evidence type="ECO:0000256" key="10">
    <source>
        <dbReference type="ARBA" id="ARBA00023268"/>
    </source>
</evidence>
<keyword evidence="5 13" id="KW-0378">Hydrolase</keyword>
<keyword evidence="7 13" id="KW-0560">Oxidoreductase</keyword>
<evidence type="ECO:0000256" key="13">
    <source>
        <dbReference type="HAMAP-Rule" id="MF_01576"/>
    </source>
</evidence>
<dbReference type="InterPro" id="IPR045865">
    <property type="entry name" value="ACT-like_dom_sf"/>
</dbReference>
<comment type="similarity">
    <text evidence="12">Belongs to the UPF0237 family.</text>
</comment>
<dbReference type="EC" id="1.5.1.5" evidence="13"/>
<evidence type="ECO:0000313" key="16">
    <source>
        <dbReference type="Proteomes" id="UP000030023"/>
    </source>
</evidence>
<dbReference type="PRINTS" id="PR00085">
    <property type="entry name" value="THFDHDRGNASE"/>
</dbReference>
<dbReference type="Gene3D" id="3.40.50.10860">
    <property type="entry name" value="Leucine Dehydrogenase, chain A, domain 1"/>
    <property type="match status" value="1"/>
</dbReference>
<dbReference type="Proteomes" id="UP000030023">
    <property type="component" value="Unassembled WGS sequence"/>
</dbReference>
<comment type="pathway">
    <text evidence="1 13">One-carbon metabolism; tetrahydrofolate interconversion.</text>
</comment>
<dbReference type="SUPFAM" id="SSF53223">
    <property type="entry name" value="Aminoacid dehydrogenase-like, N-terminal domain"/>
    <property type="match status" value="1"/>
</dbReference>
<dbReference type="EMBL" id="AXCV01000120">
    <property type="protein sequence ID" value="KGO32028.1"/>
    <property type="molecule type" value="Genomic_DNA"/>
</dbReference>
<dbReference type="InterPro" id="IPR020867">
    <property type="entry name" value="THF_DH/CycHdrlase_CS"/>
</dbReference>
<protein>
    <recommendedName>
        <fullName evidence="13">Bifunctional protein FolD</fullName>
    </recommendedName>
    <domain>
        <recommendedName>
            <fullName evidence="13">Methylenetetrahydrofolate dehydrogenase</fullName>
            <ecNumber evidence="13">1.5.1.5</ecNumber>
        </recommendedName>
    </domain>
    <domain>
        <recommendedName>
            <fullName evidence="13">Methenyltetrahydrofolate cyclohydrolase</fullName>
            <ecNumber evidence="13">3.5.4.9</ecNumber>
        </recommendedName>
    </domain>
</protein>
<comment type="caution">
    <text evidence="13">Lacks conserved residue(s) required for the propagation of feature annotation.</text>
</comment>
<accession>A0ABR4XRC7</accession>
<keyword evidence="4 13" id="KW-0658">Purine biosynthesis</keyword>
<dbReference type="HAMAP" id="MF_01054">
    <property type="entry name" value="UPF0237"/>
    <property type="match status" value="1"/>
</dbReference>
<evidence type="ECO:0000256" key="1">
    <source>
        <dbReference type="ARBA" id="ARBA00004777"/>
    </source>
</evidence>
<keyword evidence="8 13" id="KW-0368">Histidine biosynthesis</keyword>
<feature type="binding site" evidence="13">
    <location>
        <begin position="187"/>
        <end position="189"/>
    </location>
    <ligand>
        <name>NADP(+)</name>
        <dbReference type="ChEBI" id="CHEBI:58349"/>
    </ligand>
</feature>
<evidence type="ECO:0000256" key="3">
    <source>
        <dbReference type="ARBA" id="ARBA00022605"/>
    </source>
</evidence>
<dbReference type="EC" id="3.5.4.9" evidence="13"/>
<dbReference type="PROSITE" id="PS51671">
    <property type="entry name" value="ACT"/>
    <property type="match status" value="1"/>
</dbReference>
<comment type="subunit">
    <text evidence="13">Homodimer.</text>
</comment>
<gene>
    <name evidence="13" type="primary">folD</name>
    <name evidence="15" type="ORF">Q757_03495</name>
</gene>
<dbReference type="PANTHER" id="PTHR48099:SF5">
    <property type="entry name" value="C-1-TETRAHYDROFOLATE SYNTHASE, CYTOPLASMIC"/>
    <property type="match status" value="1"/>
</dbReference>
<dbReference type="InterPro" id="IPR046346">
    <property type="entry name" value="Aminoacid_DH-like_N_sf"/>
</dbReference>
<evidence type="ECO:0000256" key="11">
    <source>
        <dbReference type="ARBA" id="ARBA00029440"/>
    </source>
</evidence>
<keyword evidence="6 13" id="KW-0521">NADP</keyword>
<comment type="similarity">
    <text evidence="13">Belongs to the tetrahydrofolate dehydrogenase/cyclohydrolase family.</text>
</comment>
<organism evidence="15 16">
    <name type="scientific">Oenococcus alcoholitolerans</name>
    <dbReference type="NCBI Taxonomy" id="931074"/>
    <lineage>
        <taxon>Bacteria</taxon>
        <taxon>Bacillati</taxon>
        <taxon>Bacillota</taxon>
        <taxon>Bacilli</taxon>
        <taxon>Lactobacillales</taxon>
        <taxon>Lactobacillaceae</taxon>
        <taxon>Oenococcus</taxon>
    </lineage>
</organism>
<dbReference type="InterPro" id="IPR036291">
    <property type="entry name" value="NAD(P)-bd_dom_sf"/>
</dbReference>
<keyword evidence="9 13" id="KW-0486">Methionine biosynthesis</keyword>
<dbReference type="CDD" id="cd01080">
    <property type="entry name" value="NAD_bind_m-THF_DH_Cyclohyd"/>
    <property type="match status" value="1"/>
</dbReference>
<dbReference type="InterPro" id="IPR002912">
    <property type="entry name" value="ACT_dom"/>
</dbReference>
<evidence type="ECO:0000256" key="5">
    <source>
        <dbReference type="ARBA" id="ARBA00022801"/>
    </source>
</evidence>
<keyword evidence="10 13" id="KW-0511">Multifunctional enzyme</keyword>
<dbReference type="InterPro" id="IPR020630">
    <property type="entry name" value="THF_DH/CycHdrlase_cat_dom"/>
</dbReference>
<feature type="binding site" evidence="13">
    <location>
        <position position="255"/>
    </location>
    <ligand>
        <name>NADP(+)</name>
        <dbReference type="ChEBI" id="CHEBI:58349"/>
    </ligand>
</feature>
<evidence type="ECO:0000256" key="6">
    <source>
        <dbReference type="ARBA" id="ARBA00022857"/>
    </source>
</evidence>
<dbReference type="NCBIfam" id="NF001220">
    <property type="entry name" value="PRK00194.1"/>
    <property type="match status" value="1"/>
</dbReference>
<evidence type="ECO:0000259" key="14">
    <source>
        <dbReference type="PROSITE" id="PS51671"/>
    </source>
</evidence>
<comment type="caution">
    <text evidence="15">The sequence shown here is derived from an EMBL/GenBank/DDBJ whole genome shotgun (WGS) entry which is preliminary data.</text>
</comment>
<comment type="function">
    <text evidence="13">Catalyzes the oxidation of 5,10-methylenetetrahydrofolate to 5,10-methenyltetrahydrofolate and then the hydrolysis of 5,10-methenyltetrahydrofolate to 10-formyltetrahydrofolate.</text>
</comment>
<evidence type="ECO:0000313" key="15">
    <source>
        <dbReference type="EMBL" id="KGO32028.1"/>
    </source>
</evidence>
<keyword evidence="16" id="KW-1185">Reference proteome</keyword>
<dbReference type="InterPro" id="IPR000672">
    <property type="entry name" value="THF_DH/CycHdrlase"/>
</dbReference>
<evidence type="ECO:0000256" key="9">
    <source>
        <dbReference type="ARBA" id="ARBA00023167"/>
    </source>
</evidence>
<comment type="catalytic activity">
    <reaction evidence="13">
        <text>(6R)-5,10-methylene-5,6,7,8-tetrahydrofolate + NADP(+) = (6R)-5,10-methenyltetrahydrofolate + NADPH</text>
        <dbReference type="Rhea" id="RHEA:22812"/>
        <dbReference type="ChEBI" id="CHEBI:15636"/>
        <dbReference type="ChEBI" id="CHEBI:57455"/>
        <dbReference type="ChEBI" id="CHEBI:57783"/>
        <dbReference type="ChEBI" id="CHEBI:58349"/>
        <dbReference type="EC" id="1.5.1.5"/>
    </reaction>
</comment>
<dbReference type="SUPFAM" id="SSF51735">
    <property type="entry name" value="NAD(P)-binding Rossmann-fold domains"/>
    <property type="match status" value="1"/>
</dbReference>
<evidence type="ECO:0000256" key="12">
    <source>
        <dbReference type="HAMAP-Rule" id="MF_01054"/>
    </source>
</evidence>
<dbReference type="HAMAP" id="MF_01576">
    <property type="entry name" value="THF_DHG_CYH"/>
    <property type="match status" value="1"/>
</dbReference>
<keyword evidence="3 13" id="KW-0028">Amino-acid biosynthesis</keyword>
<dbReference type="InterPro" id="IPR020631">
    <property type="entry name" value="THF_DH/CycHdrlase_NAD-bd_dom"/>
</dbReference>
<sequence>MILKPLKRFLFLVKLFVHICDNLAMVLLLDGKKTAKKLLDDLKKQIESSSLKIKLATIFDQKNPGSSMYVNMKVKKAAQVGIESEEFKVDESWNTDKVVSLVRKLNDDPTVSGILVQSPLPETVDEKIVFDEISPLKDADGLTAKNQGLLFQDSKIAHALPATPSGVIKLLNEYDFVFSGKQALVIGRSVLFGRPMSLLLVNRDMTVTLAHSKTPKETLIKEAKNADLIIVAVGKAEWFDLQDLKNSAVVIDVGANRKDSKAVGDVNFDEVSKRVAAITPVPGGVGPMTIATLIEQTYNLALEQKRRKISMKKAVITVVGDDKPGIIAAVSTRLSENQINILDVSQTLMDNVFTMSMLVDITKVDDKFQELQNSLKELGKNMSVSIHTQRQEIFDTISKI</sequence>
<reference evidence="15 16" key="1">
    <citation type="journal article" date="2014" name="Antonie Van Leeuwenhoek">
        <title>Oenococcus alcoholitolerans sp. nov., a lactic acid bacteria isolated from cachaca and ethanol fermentation processes.</title>
        <authorList>
            <person name="Badotti F."/>
            <person name="Moreira A.P."/>
            <person name="Tonon L.A."/>
            <person name="de Lucena B.T."/>
            <person name="Gomes Fde C."/>
            <person name="Kruger R."/>
            <person name="Thompson C.C."/>
            <person name="de Morais M.A.Jr."/>
            <person name="Rosa C.A."/>
            <person name="Thompson F.L."/>
        </authorList>
    </citation>
    <scope>NUCLEOTIDE SEQUENCE [LARGE SCALE GENOMIC DNA]</scope>
    <source>
        <strain evidence="15 16">UFRJ-M7.2.18</strain>
    </source>
</reference>
<keyword evidence="2 13" id="KW-0554">One-carbon metabolism</keyword>
<evidence type="ECO:0000256" key="4">
    <source>
        <dbReference type="ARBA" id="ARBA00022755"/>
    </source>
</evidence>
<evidence type="ECO:0000256" key="8">
    <source>
        <dbReference type="ARBA" id="ARBA00023102"/>
    </source>
</evidence>
<comment type="catalytic activity">
    <reaction evidence="13">
        <text>(6R)-5,10-methenyltetrahydrofolate + H2O = (6R)-10-formyltetrahydrofolate + H(+)</text>
        <dbReference type="Rhea" id="RHEA:23700"/>
        <dbReference type="ChEBI" id="CHEBI:15377"/>
        <dbReference type="ChEBI" id="CHEBI:15378"/>
        <dbReference type="ChEBI" id="CHEBI:57455"/>
        <dbReference type="ChEBI" id="CHEBI:195366"/>
        <dbReference type="EC" id="3.5.4.9"/>
    </reaction>
</comment>
<dbReference type="Pfam" id="PF02882">
    <property type="entry name" value="THF_DHG_CYH_C"/>
    <property type="match status" value="1"/>
</dbReference>
<dbReference type="Pfam" id="PF13740">
    <property type="entry name" value="ACT_6"/>
    <property type="match status" value="1"/>
</dbReference>
<evidence type="ECO:0000256" key="2">
    <source>
        <dbReference type="ARBA" id="ARBA00022563"/>
    </source>
</evidence>
<name>A0ABR4XRC7_9LACO</name>
<dbReference type="Gene3D" id="3.30.70.260">
    <property type="match status" value="1"/>
</dbReference>
<comment type="pathway">
    <text evidence="11">Amino-acid biosynthesis.</text>
</comment>